<proteinExistence type="predicted"/>
<dbReference type="RefSeq" id="WP_147684511.1">
    <property type="nucleotide sequence ID" value="NZ_VDUX01000002.1"/>
</dbReference>
<evidence type="ECO:0000313" key="3">
    <source>
        <dbReference type="Proteomes" id="UP000321571"/>
    </source>
</evidence>
<comment type="caution">
    <text evidence="2">The sequence shown here is derived from an EMBL/GenBank/DDBJ whole genome shotgun (WGS) entry which is preliminary data.</text>
</comment>
<evidence type="ECO:0000259" key="1">
    <source>
        <dbReference type="Pfam" id="PF13400"/>
    </source>
</evidence>
<reference evidence="2 3" key="1">
    <citation type="submission" date="2019-06" db="EMBL/GenBank/DDBJ databases">
        <title>Aeromicrobium sp. nov., isolated from a maize field.</title>
        <authorList>
            <person name="Lin S.-Y."/>
            <person name="Tsai C.-F."/>
            <person name="Young C.-C."/>
        </authorList>
    </citation>
    <scope>NUCLEOTIDE SEQUENCE [LARGE SCALE GENOMIC DNA]</scope>
    <source>
        <strain evidence="2 3">CC-CFT486</strain>
    </source>
</reference>
<sequence length="438" mass="46054">MRELTRILNHPRDERGVSAVFFGLALTVLVGALGLSVDVGNVAYERTRAQHAADSAARKLAYECAKRPGGSGCASLQSSAATIAADSFDGGTVTASRSGDSVTTTVSKAVDTNLLALIGIPNKLVRATATAKVGVMHPTEVYDVLPLGVNYCTWKNNSAHAGGPEESSHRINLRTDALQGVIKLLDPISSGLLNTVETRGLTDALGTDAVEHCADEDGHEVLTLTGATWLTGETVVTSIVKGLFGWDASKCELDVDSDLEVFIGGLENNAFMPQGCPQQFGNGKPVNKGKTILLPVFKPHSQLQDRLDLKLRACVGLFSSSKTCVEVPPKIGVEIVGFAAFTVTGWKYPGNPSNVDGTVGCAEIPLKLNLKSLIANVLNVAELLVNALLGAVVPGNLTATISCNGLQGYFTKQLVKDPRTTYESGGEDFGVTYASLVD</sequence>
<dbReference type="OrthoDB" id="5187898at2"/>
<dbReference type="EMBL" id="VDUX01000002">
    <property type="protein sequence ID" value="TXL62123.1"/>
    <property type="molecule type" value="Genomic_DNA"/>
</dbReference>
<name>A0A5C8NNS1_9ACTN</name>
<dbReference type="AlphaFoldDB" id="A0A5C8NNS1"/>
<keyword evidence="3" id="KW-1185">Reference proteome</keyword>
<dbReference type="Pfam" id="PF13400">
    <property type="entry name" value="Tad"/>
    <property type="match status" value="1"/>
</dbReference>
<dbReference type="InterPro" id="IPR028087">
    <property type="entry name" value="Tad_N"/>
</dbReference>
<feature type="domain" description="Putative Flp pilus-assembly TadG-like N-terminal" evidence="1">
    <location>
        <begin position="18"/>
        <end position="58"/>
    </location>
</feature>
<protein>
    <submittedName>
        <fullName evidence="2">Pilus assembly protein</fullName>
    </submittedName>
</protein>
<gene>
    <name evidence="2" type="ORF">FHP06_05280</name>
</gene>
<accession>A0A5C8NNS1</accession>
<dbReference type="Proteomes" id="UP000321571">
    <property type="component" value="Unassembled WGS sequence"/>
</dbReference>
<evidence type="ECO:0000313" key="2">
    <source>
        <dbReference type="EMBL" id="TXL62123.1"/>
    </source>
</evidence>
<organism evidence="2 3">
    <name type="scientific">Aeromicrobium terrae</name>
    <dbReference type="NCBI Taxonomy" id="2498846"/>
    <lineage>
        <taxon>Bacteria</taxon>
        <taxon>Bacillati</taxon>
        <taxon>Actinomycetota</taxon>
        <taxon>Actinomycetes</taxon>
        <taxon>Propionibacteriales</taxon>
        <taxon>Nocardioidaceae</taxon>
        <taxon>Aeromicrobium</taxon>
    </lineage>
</organism>